<evidence type="ECO:0000313" key="10">
    <source>
        <dbReference type="EMBL" id="SEC14500.1"/>
    </source>
</evidence>
<dbReference type="AlphaFoldDB" id="A0A1H4Q4P8"/>
<dbReference type="InterPro" id="IPR042171">
    <property type="entry name" value="Acyl-CoA_hotdog"/>
</dbReference>
<evidence type="ECO:0000256" key="3">
    <source>
        <dbReference type="ARBA" id="ARBA00022801"/>
    </source>
</evidence>
<dbReference type="PANTHER" id="PTHR11066">
    <property type="entry name" value="ACYL-COA THIOESTERASE"/>
    <property type="match status" value="1"/>
</dbReference>
<evidence type="ECO:0000256" key="2">
    <source>
        <dbReference type="ARBA" id="ARBA00011881"/>
    </source>
</evidence>
<feature type="domain" description="Acyl-CoA thioesterase-like N-terminal HotDog" evidence="9">
    <location>
        <begin position="29"/>
        <end position="113"/>
    </location>
</feature>
<name>A0A1H4Q4P8_9MICO</name>
<dbReference type="Pfam" id="PF02551">
    <property type="entry name" value="Acyl_CoA_thio"/>
    <property type="match status" value="1"/>
</dbReference>
<evidence type="ECO:0000256" key="6">
    <source>
        <dbReference type="ARBA" id="ARBA00071120"/>
    </source>
</evidence>
<organism evidence="10 11">
    <name type="scientific">Paramicrobacterium humi</name>
    <dbReference type="NCBI Taxonomy" id="640635"/>
    <lineage>
        <taxon>Bacteria</taxon>
        <taxon>Bacillati</taxon>
        <taxon>Actinomycetota</taxon>
        <taxon>Actinomycetes</taxon>
        <taxon>Micrococcales</taxon>
        <taxon>Microbacteriaceae</taxon>
        <taxon>Paramicrobacterium</taxon>
    </lineage>
</organism>
<dbReference type="Gene3D" id="2.40.160.210">
    <property type="entry name" value="Acyl-CoA thioesterase, double hotdog domain"/>
    <property type="match status" value="1"/>
</dbReference>
<dbReference type="InterPro" id="IPR049449">
    <property type="entry name" value="TesB_ACOT8-like_N"/>
</dbReference>
<gene>
    <name evidence="10" type="ORF">SAMN04489806_2709</name>
</gene>
<dbReference type="SUPFAM" id="SSF54637">
    <property type="entry name" value="Thioesterase/thiol ester dehydrase-isomerase"/>
    <property type="match status" value="2"/>
</dbReference>
<evidence type="ECO:0000313" key="11">
    <source>
        <dbReference type="Proteomes" id="UP000199183"/>
    </source>
</evidence>
<keyword evidence="11" id="KW-1185">Reference proteome</keyword>
<evidence type="ECO:0000256" key="7">
    <source>
        <dbReference type="ARBA" id="ARBA00079653"/>
    </source>
</evidence>
<dbReference type="InterPro" id="IPR025652">
    <property type="entry name" value="TesB_C"/>
</dbReference>
<dbReference type="GO" id="GO:0006637">
    <property type="term" value="P:acyl-CoA metabolic process"/>
    <property type="evidence" value="ECO:0007669"/>
    <property type="project" value="InterPro"/>
</dbReference>
<feature type="domain" description="Acyl-CoA thioesterase 2 C-terminal" evidence="8">
    <location>
        <begin position="170"/>
        <end position="282"/>
    </location>
</feature>
<proteinExistence type="inferred from homology"/>
<keyword evidence="4" id="KW-0443">Lipid metabolism</keyword>
<protein>
    <recommendedName>
        <fullName evidence="6">Acyl-CoA thioesterase 2</fullName>
    </recommendedName>
    <alternativeName>
        <fullName evidence="7">Thioesterase II</fullName>
    </alternativeName>
</protein>
<evidence type="ECO:0000256" key="1">
    <source>
        <dbReference type="ARBA" id="ARBA00006538"/>
    </source>
</evidence>
<reference evidence="10 11" key="1">
    <citation type="submission" date="2016-10" db="EMBL/GenBank/DDBJ databases">
        <authorList>
            <person name="de Groot N.N."/>
        </authorList>
    </citation>
    <scope>NUCLEOTIDE SEQUENCE [LARGE SCALE GENOMIC DNA]</scope>
    <source>
        <strain evidence="10 11">DSM 21799</strain>
    </source>
</reference>
<comment type="similarity">
    <text evidence="1">Belongs to the C/M/P thioester hydrolase family.</text>
</comment>
<dbReference type="OrthoDB" id="9781019at2"/>
<dbReference type="CDD" id="cd03445">
    <property type="entry name" value="Thioesterase_II_repeat2"/>
    <property type="match status" value="1"/>
</dbReference>
<evidence type="ECO:0000259" key="9">
    <source>
        <dbReference type="Pfam" id="PF13622"/>
    </source>
</evidence>
<evidence type="ECO:0000256" key="5">
    <source>
        <dbReference type="ARBA" id="ARBA00050943"/>
    </source>
</evidence>
<dbReference type="FunFam" id="2.40.160.210:FF:000001">
    <property type="entry name" value="Acyl-CoA thioesterase II"/>
    <property type="match status" value="1"/>
</dbReference>
<dbReference type="Proteomes" id="UP000199183">
    <property type="component" value="Unassembled WGS sequence"/>
</dbReference>
<dbReference type="GO" id="GO:0047617">
    <property type="term" value="F:fatty acyl-CoA hydrolase activity"/>
    <property type="evidence" value="ECO:0007669"/>
    <property type="project" value="UniProtKB-EC"/>
</dbReference>
<dbReference type="InterPro" id="IPR003703">
    <property type="entry name" value="Acyl_CoA_thio"/>
</dbReference>
<evidence type="ECO:0000256" key="4">
    <source>
        <dbReference type="ARBA" id="ARBA00023098"/>
    </source>
</evidence>
<dbReference type="PANTHER" id="PTHR11066:SF34">
    <property type="entry name" value="ACYL-COENZYME A THIOESTERASE 8"/>
    <property type="match status" value="1"/>
</dbReference>
<evidence type="ECO:0000259" key="8">
    <source>
        <dbReference type="Pfam" id="PF02551"/>
    </source>
</evidence>
<dbReference type="GO" id="GO:0009062">
    <property type="term" value="P:fatty acid catabolic process"/>
    <property type="evidence" value="ECO:0007669"/>
    <property type="project" value="TreeGrafter"/>
</dbReference>
<comment type="catalytic activity">
    <reaction evidence="5">
        <text>a fatty acyl-CoA + H2O = a fatty acid + CoA + H(+)</text>
        <dbReference type="Rhea" id="RHEA:16781"/>
        <dbReference type="ChEBI" id="CHEBI:15377"/>
        <dbReference type="ChEBI" id="CHEBI:15378"/>
        <dbReference type="ChEBI" id="CHEBI:28868"/>
        <dbReference type="ChEBI" id="CHEBI:57287"/>
        <dbReference type="ChEBI" id="CHEBI:77636"/>
        <dbReference type="EC" id="3.1.2.20"/>
    </reaction>
    <physiologicalReaction direction="left-to-right" evidence="5">
        <dbReference type="Rhea" id="RHEA:16782"/>
    </physiologicalReaction>
</comment>
<accession>A0A1H4Q4P8</accession>
<dbReference type="CDD" id="cd03444">
    <property type="entry name" value="Thioesterase_II_repeat1"/>
    <property type="match status" value="1"/>
</dbReference>
<keyword evidence="3" id="KW-0378">Hydrolase</keyword>
<comment type="subunit">
    <text evidence="2">Homotetramer.</text>
</comment>
<dbReference type="InterPro" id="IPR029069">
    <property type="entry name" value="HotDog_dom_sf"/>
</dbReference>
<dbReference type="RefSeq" id="WP_091185434.1">
    <property type="nucleotide sequence ID" value="NZ_FNRY01000001.1"/>
</dbReference>
<dbReference type="Pfam" id="PF13622">
    <property type="entry name" value="4HBT_3"/>
    <property type="match status" value="1"/>
</dbReference>
<dbReference type="EMBL" id="FNRY01000001">
    <property type="protein sequence ID" value="SEC14500.1"/>
    <property type="molecule type" value="Genomic_DNA"/>
</dbReference>
<sequence length="288" mass="31883">MTDPVVSLLEALDLTDTGARTAEDIYTGPSQWMPHGRVFGGQVLAQCIVAAKRTVPDDRFIHSMHGYFLRAGDVRLPITFSVDRIHDGRSFMARRAQAYQNGVPIFSMIASFQNDDEGVDHQLPMPDVPGPEELPSDTDLLDHISDPRARAWAADRAFEIRHVSEPVYFHAADEAASSQAVWMRAKSALPDDRGLHQAAIAYASDYAVLEPVLRRHGLSWLDAGLKVASLDHAMWWHRPARADEWLLYVQDSPSATGGRGLAQARFYTRDGALVASVAQEGMVRVPRS</sequence>
<dbReference type="STRING" id="640635.SAMN04489806_2709"/>